<evidence type="ECO:0000313" key="5">
    <source>
        <dbReference type="EMBL" id="MEI5613828.1"/>
    </source>
</evidence>
<keyword evidence="4" id="KW-0175">Coiled coil</keyword>
<sequence>MTGPRRTPPGRAGRLRLRHSLDVAERGAQLLEQKLRVLRAEHARLLDESEAAARTWGELLSDAERWALRGLLIGGEQALDRAVVGIEAAEAEVSWTTSMGVAHPAVASVSVPSRPPTATAPANTALVHAEAGYARAVRAAAAYAAARTAAELVGAEVVRTRHRVRALRRHWIPRLRDSLTRADLVLEQTEHEDGVRRRWAADRGSFRSA</sequence>
<accession>A0ABU8GKV6</accession>
<feature type="coiled-coil region" evidence="4">
    <location>
        <begin position="21"/>
        <end position="48"/>
    </location>
</feature>
<keyword evidence="6" id="KW-1185">Reference proteome</keyword>
<gene>
    <name evidence="5" type="ORF">WB403_32250</name>
</gene>
<comment type="caution">
    <text evidence="5">The sequence shown here is derived from an EMBL/GenBank/DDBJ whole genome shotgun (WGS) entry which is preliminary data.</text>
</comment>
<dbReference type="Pfam" id="PF01813">
    <property type="entry name" value="ATP-synt_D"/>
    <property type="match status" value="1"/>
</dbReference>
<dbReference type="Gene3D" id="1.10.287.3240">
    <property type="match status" value="1"/>
</dbReference>
<reference evidence="5 6" key="1">
    <citation type="submission" date="2024-03" db="EMBL/GenBank/DDBJ databases">
        <title>First Report of Pectobacterium brasiliscabiei causing potato scab in china.</title>
        <authorList>
            <person name="Handique U."/>
        </authorList>
    </citation>
    <scope>NUCLEOTIDE SEQUENCE [LARGE SCALE GENOMIC DNA]</scope>
    <source>
        <strain evidence="5 6">ZRIMU1503</strain>
    </source>
</reference>
<evidence type="ECO:0000256" key="2">
    <source>
        <dbReference type="ARBA" id="ARBA00022448"/>
    </source>
</evidence>
<keyword evidence="3" id="KW-0406">Ion transport</keyword>
<dbReference type="EMBL" id="JBBAYM010000025">
    <property type="protein sequence ID" value="MEI5613828.1"/>
    <property type="molecule type" value="Genomic_DNA"/>
</dbReference>
<dbReference type="Proteomes" id="UP001365781">
    <property type="component" value="Unassembled WGS sequence"/>
</dbReference>
<evidence type="ECO:0000313" key="6">
    <source>
        <dbReference type="Proteomes" id="UP001365781"/>
    </source>
</evidence>
<organism evidence="5 6">
    <name type="scientific">Streptomyces brasiliscabiei</name>
    <dbReference type="NCBI Taxonomy" id="2736302"/>
    <lineage>
        <taxon>Bacteria</taxon>
        <taxon>Bacillati</taxon>
        <taxon>Actinomycetota</taxon>
        <taxon>Actinomycetes</taxon>
        <taxon>Kitasatosporales</taxon>
        <taxon>Streptomycetaceae</taxon>
        <taxon>Streptomyces</taxon>
    </lineage>
</organism>
<protein>
    <submittedName>
        <fullName evidence="5">V-type ATP synthase subunit D</fullName>
    </submittedName>
</protein>
<keyword evidence="2" id="KW-0813">Transport</keyword>
<dbReference type="InterPro" id="IPR002699">
    <property type="entry name" value="V_ATPase_D"/>
</dbReference>
<evidence type="ECO:0000256" key="3">
    <source>
        <dbReference type="ARBA" id="ARBA00023065"/>
    </source>
</evidence>
<name>A0ABU8GKV6_9ACTN</name>
<proteinExistence type="inferred from homology"/>
<evidence type="ECO:0000256" key="4">
    <source>
        <dbReference type="SAM" id="Coils"/>
    </source>
</evidence>
<dbReference type="RefSeq" id="WP_336540481.1">
    <property type="nucleotide sequence ID" value="NZ_JBBAYL010000017.1"/>
</dbReference>
<evidence type="ECO:0000256" key="1">
    <source>
        <dbReference type="ARBA" id="ARBA00005850"/>
    </source>
</evidence>
<comment type="similarity">
    <text evidence="1">Belongs to the V-ATPase D subunit family.</text>
</comment>